<dbReference type="Proteomes" id="UP000810292">
    <property type="component" value="Unassembled WGS sequence"/>
</dbReference>
<name>A0A9D9ICM0_9SPIO</name>
<dbReference type="EMBL" id="JADIMF010000093">
    <property type="protein sequence ID" value="MBO8469318.1"/>
    <property type="molecule type" value="Genomic_DNA"/>
</dbReference>
<dbReference type="AlphaFoldDB" id="A0A9D9ICM0"/>
<keyword evidence="1" id="KW-0732">Signal</keyword>
<evidence type="ECO:0008006" key="4">
    <source>
        <dbReference type="Google" id="ProtNLM"/>
    </source>
</evidence>
<accession>A0A9D9ICM0</accession>
<evidence type="ECO:0000256" key="1">
    <source>
        <dbReference type="SAM" id="SignalP"/>
    </source>
</evidence>
<sequence>MKKIIGIFGVVLMVLLAVSCASMSLPAPTPEEAKEYEDTLGEVLASAGFGGVFNVINGDDLDGEYEPGDKLGAFTVTEKSHVRIDIDLSGIFEGKQKVTFDIDVAYENRKGEAKSLVYAAETGAGENGNETVIKKAALNGKSFDPAAMQAALAD</sequence>
<evidence type="ECO:0000313" key="2">
    <source>
        <dbReference type="EMBL" id="MBO8469318.1"/>
    </source>
</evidence>
<feature type="signal peptide" evidence="1">
    <location>
        <begin position="1"/>
        <end position="27"/>
    </location>
</feature>
<evidence type="ECO:0000313" key="3">
    <source>
        <dbReference type="Proteomes" id="UP000810292"/>
    </source>
</evidence>
<comment type="caution">
    <text evidence="2">The sequence shown here is derived from an EMBL/GenBank/DDBJ whole genome shotgun (WGS) entry which is preliminary data.</text>
</comment>
<gene>
    <name evidence="2" type="ORF">IAA72_06005</name>
</gene>
<reference evidence="2" key="1">
    <citation type="submission" date="2020-10" db="EMBL/GenBank/DDBJ databases">
        <authorList>
            <person name="Gilroy R."/>
        </authorList>
    </citation>
    <scope>NUCLEOTIDE SEQUENCE</scope>
    <source>
        <strain evidence="2">14700</strain>
    </source>
</reference>
<proteinExistence type="predicted"/>
<protein>
    <recommendedName>
        <fullName evidence="4">Lipoprotein</fullName>
    </recommendedName>
</protein>
<dbReference type="PROSITE" id="PS51257">
    <property type="entry name" value="PROKAR_LIPOPROTEIN"/>
    <property type="match status" value="1"/>
</dbReference>
<reference evidence="2" key="2">
    <citation type="journal article" date="2021" name="PeerJ">
        <title>Extensive microbial diversity within the chicken gut microbiome revealed by metagenomics and culture.</title>
        <authorList>
            <person name="Gilroy R."/>
            <person name="Ravi A."/>
            <person name="Getino M."/>
            <person name="Pursley I."/>
            <person name="Horton D.L."/>
            <person name="Alikhan N.F."/>
            <person name="Baker D."/>
            <person name="Gharbi K."/>
            <person name="Hall N."/>
            <person name="Watson M."/>
            <person name="Adriaenssens E.M."/>
            <person name="Foster-Nyarko E."/>
            <person name="Jarju S."/>
            <person name="Secka A."/>
            <person name="Antonio M."/>
            <person name="Oren A."/>
            <person name="Chaudhuri R.R."/>
            <person name="La Ragione R."/>
            <person name="Hildebrand F."/>
            <person name="Pallen M.J."/>
        </authorList>
    </citation>
    <scope>NUCLEOTIDE SEQUENCE</scope>
    <source>
        <strain evidence="2">14700</strain>
    </source>
</reference>
<organism evidence="2 3">
    <name type="scientific">Candidatus Ornithospirochaeta stercoravium</name>
    <dbReference type="NCBI Taxonomy" id="2840897"/>
    <lineage>
        <taxon>Bacteria</taxon>
        <taxon>Pseudomonadati</taxon>
        <taxon>Spirochaetota</taxon>
        <taxon>Spirochaetia</taxon>
        <taxon>Spirochaetales</taxon>
        <taxon>Spirochaetaceae</taxon>
        <taxon>Spirochaetaceae incertae sedis</taxon>
        <taxon>Candidatus Ornithospirochaeta</taxon>
    </lineage>
</organism>
<feature type="chain" id="PRO_5039660558" description="Lipoprotein" evidence="1">
    <location>
        <begin position="28"/>
        <end position="154"/>
    </location>
</feature>